<dbReference type="RefSeq" id="WP_381527671.1">
    <property type="nucleotide sequence ID" value="NZ_JBHULN010000025.1"/>
</dbReference>
<keyword evidence="1" id="KW-0732">Signal</keyword>
<dbReference type="Proteomes" id="UP001597469">
    <property type="component" value="Unassembled WGS sequence"/>
</dbReference>
<reference evidence="3" key="1">
    <citation type="journal article" date="2019" name="Int. J. Syst. Evol. Microbiol.">
        <title>The Global Catalogue of Microorganisms (GCM) 10K type strain sequencing project: providing services to taxonomists for standard genome sequencing and annotation.</title>
        <authorList>
            <consortium name="The Broad Institute Genomics Platform"/>
            <consortium name="The Broad Institute Genome Sequencing Center for Infectious Disease"/>
            <person name="Wu L."/>
            <person name="Ma J."/>
        </authorList>
    </citation>
    <scope>NUCLEOTIDE SEQUENCE [LARGE SCALE GENOMIC DNA]</scope>
    <source>
        <strain evidence="3">KCTC 42805</strain>
    </source>
</reference>
<dbReference type="InterPro" id="IPR043749">
    <property type="entry name" value="DUF5694"/>
</dbReference>
<dbReference type="EMBL" id="JBHULN010000025">
    <property type="protein sequence ID" value="MFD2574212.1"/>
    <property type="molecule type" value="Genomic_DNA"/>
</dbReference>
<proteinExistence type="predicted"/>
<evidence type="ECO:0000313" key="2">
    <source>
        <dbReference type="EMBL" id="MFD2574212.1"/>
    </source>
</evidence>
<accession>A0ABW5MB06</accession>
<keyword evidence="3" id="KW-1185">Reference proteome</keyword>
<evidence type="ECO:0000313" key="3">
    <source>
        <dbReference type="Proteomes" id="UP001597469"/>
    </source>
</evidence>
<dbReference type="Pfam" id="PF18950">
    <property type="entry name" value="DUF5694"/>
    <property type="match status" value="1"/>
</dbReference>
<gene>
    <name evidence="2" type="ORF">ACFSUS_26490</name>
</gene>
<comment type="caution">
    <text evidence="2">The sequence shown here is derived from an EMBL/GenBank/DDBJ whole genome shotgun (WGS) entry which is preliminary data.</text>
</comment>
<protein>
    <submittedName>
        <fullName evidence="2">DUF5694 domain-containing protein</fullName>
    </submittedName>
</protein>
<feature type="chain" id="PRO_5046755123" evidence="1">
    <location>
        <begin position="23"/>
        <end position="288"/>
    </location>
</feature>
<organism evidence="2 3">
    <name type="scientific">Spirosoma soli</name>
    <dbReference type="NCBI Taxonomy" id="1770529"/>
    <lineage>
        <taxon>Bacteria</taxon>
        <taxon>Pseudomonadati</taxon>
        <taxon>Bacteroidota</taxon>
        <taxon>Cytophagia</taxon>
        <taxon>Cytophagales</taxon>
        <taxon>Cytophagaceae</taxon>
        <taxon>Spirosoma</taxon>
    </lineage>
</organism>
<feature type="signal peptide" evidence="1">
    <location>
        <begin position="1"/>
        <end position="22"/>
    </location>
</feature>
<name>A0ABW5MB06_9BACT</name>
<sequence length="288" mass="32909">MIAQVYQYLIVFLVAAATATTAQNRASSTQVMIVGFDHLSQLYNQQPKSDVYSAKKQAELNQLITCLQTYAPDMIMVELEPSEQPRIDSLYKLYSTGKLDLKDLKEGRGETYQVGFALAKRLKHQRVYCVDHYEATSQSLLTEGDNIDGFKQALLQLQGFARPLKRQVQQDSLSVYDYIRKLNQPEMIALTHNLFYNLPATVVNGEFSKTATNTVDVGKIDKRYIGAEYISLFYNRNLKIYSNALTRQRERQGNKLLLMFGQTHVGVLQELYRANPNYNLVSLLDYCN</sequence>
<evidence type="ECO:0000256" key="1">
    <source>
        <dbReference type="SAM" id="SignalP"/>
    </source>
</evidence>